<dbReference type="AlphaFoldDB" id="A0A160KRJ5"/>
<proteinExistence type="predicted"/>
<organism evidence="1 2">
    <name type="scientific">Rathayibacter tritici</name>
    <dbReference type="NCBI Taxonomy" id="33888"/>
    <lineage>
        <taxon>Bacteria</taxon>
        <taxon>Bacillati</taxon>
        <taxon>Actinomycetota</taxon>
        <taxon>Actinomycetes</taxon>
        <taxon>Micrococcales</taxon>
        <taxon>Microbacteriaceae</taxon>
        <taxon>Rathayibacter</taxon>
    </lineage>
</organism>
<dbReference type="Proteomes" id="UP000077071">
    <property type="component" value="Chromosome"/>
</dbReference>
<protein>
    <submittedName>
        <fullName evidence="1">Uncharacterized protein</fullName>
    </submittedName>
</protein>
<dbReference type="KEGG" id="rtn:A6122_1073"/>
<name>A0A160KRJ5_9MICO</name>
<sequence length="94" mass="9504">MLTLTDTASTVVTTITGQTQTPIEGGLRITGTDLDASTFAVAVAAAPEPTDTVVEQDGARLFLDGAASVVLGDKVLDAHVDEGGSVSFEITPQG</sequence>
<dbReference type="STRING" id="33888.A6122_1073"/>
<dbReference type="RefSeq" id="WP_068252552.1">
    <property type="nucleotide sequence ID" value="NZ_CP015515.1"/>
</dbReference>
<dbReference type="Gene3D" id="2.60.300.12">
    <property type="entry name" value="HesB-like domain"/>
    <property type="match status" value="1"/>
</dbReference>
<evidence type="ECO:0000313" key="1">
    <source>
        <dbReference type="EMBL" id="AND16222.1"/>
    </source>
</evidence>
<evidence type="ECO:0000313" key="2">
    <source>
        <dbReference type="Proteomes" id="UP000077071"/>
    </source>
</evidence>
<gene>
    <name evidence="1" type="ORF">A6122_1073</name>
</gene>
<accession>A0A160KRJ5</accession>
<keyword evidence="2" id="KW-1185">Reference proteome</keyword>
<dbReference type="EMBL" id="CP015515">
    <property type="protein sequence ID" value="AND16222.1"/>
    <property type="molecule type" value="Genomic_DNA"/>
</dbReference>
<dbReference type="InterPro" id="IPR035903">
    <property type="entry name" value="HesB-like_dom_sf"/>
</dbReference>
<dbReference type="OrthoDB" id="4868950at2"/>
<dbReference type="SUPFAM" id="SSF89360">
    <property type="entry name" value="HesB-like domain"/>
    <property type="match status" value="1"/>
</dbReference>
<dbReference type="PATRIC" id="fig|33888.3.peg.1183"/>
<reference evidence="1 2" key="1">
    <citation type="submission" date="2016-05" db="EMBL/GenBank/DDBJ databases">
        <title>Complete genome sequence of Rathayibacter tritici NCPPB 1953.</title>
        <authorList>
            <person name="Park J."/>
            <person name="Lee H.-H."/>
            <person name="Lee S.-W."/>
            <person name="Seo Y.-S."/>
        </authorList>
    </citation>
    <scope>NUCLEOTIDE SEQUENCE [LARGE SCALE GENOMIC DNA]</scope>
    <source>
        <strain evidence="1 2">NCPPB 1953</strain>
    </source>
</reference>